<accession>A0A3S5EJE4</accession>
<evidence type="ECO:0000313" key="2">
    <source>
        <dbReference type="Proteomes" id="UP000279306"/>
    </source>
</evidence>
<dbReference type="InterPro" id="IPR023213">
    <property type="entry name" value="CAT-like_dom_sf"/>
</dbReference>
<keyword evidence="2" id="KW-1185">Reference proteome</keyword>
<sequence>MVVEVATSSVPVAHERLHYVDQAMYLGLRATGQAAAMQCIWIYEHPVDMEGVRRFHRTFGNGLWGRSIERSRVPFGRHRWVRSVRPPADIDIAAQPRPRTELGGWLDERAVLPVDPEWGPSWHLGVLPLTDGATAVCLTMSHCISDGGGAVATIIDAITGHVRDFGYPPPRSRTRVRAVVEDLQQVSHDLPEVARTVVTAGRIARRRLRERPRGRARAPKPRVTGGGFDNVEHVAVPSISVFVDLDEWDMRAAALGGNTYSLLAGFCARLADGMDRRAADGKVPLIIPISDRADAGDTRANAVHLAGVRIDPAAVCQDLSGARAEIRRTLASLGEVPEDAELLLPLIPFMPKKAVRHGAEMAFGFADNPVSCSNMGDVPAEVARLDGSAADYVLMRGVDQHVTRRVLEQRHGLLTVVSARVGNRISLAVVGYRAGVSNTRAGLRALVGRTLSDFELHGEVV</sequence>
<keyword evidence="1" id="KW-0436">Ligase</keyword>
<proteinExistence type="predicted"/>
<dbReference type="KEGG" id="mauu:NCTC10437_02584"/>
<dbReference type="STRING" id="1791.GCA_001049355_01458"/>
<dbReference type="EMBL" id="LR134356">
    <property type="protein sequence ID" value="VEG54635.1"/>
    <property type="molecule type" value="Genomic_DNA"/>
</dbReference>
<dbReference type="GO" id="GO:0016874">
    <property type="term" value="F:ligase activity"/>
    <property type="evidence" value="ECO:0007669"/>
    <property type="project" value="UniProtKB-KW"/>
</dbReference>
<dbReference type="Gene3D" id="3.30.559.10">
    <property type="entry name" value="Chloramphenicol acetyltransferase-like domain"/>
    <property type="match status" value="1"/>
</dbReference>
<reference evidence="1 2" key="1">
    <citation type="submission" date="2018-12" db="EMBL/GenBank/DDBJ databases">
        <authorList>
            <consortium name="Pathogen Informatics"/>
        </authorList>
    </citation>
    <scope>NUCLEOTIDE SEQUENCE [LARGE SCALE GENOMIC DNA]</scope>
    <source>
        <strain evidence="1 2">NCTC10437</strain>
    </source>
</reference>
<dbReference type="Proteomes" id="UP000279306">
    <property type="component" value="Chromosome"/>
</dbReference>
<evidence type="ECO:0000313" key="1">
    <source>
        <dbReference type="EMBL" id="VEG54635.1"/>
    </source>
</evidence>
<dbReference type="AlphaFoldDB" id="A0A3S5EJE4"/>
<protein>
    <submittedName>
        <fullName evidence="1">Fatty acyl-AMP ligase FadD28 and polyketide synthase</fullName>
    </submittedName>
</protein>
<dbReference type="OrthoDB" id="8183309at2"/>
<organism evidence="1 2">
    <name type="scientific">Mycolicibacterium aurum</name>
    <name type="common">Mycobacterium aurum</name>
    <dbReference type="NCBI Taxonomy" id="1791"/>
    <lineage>
        <taxon>Bacteria</taxon>
        <taxon>Bacillati</taxon>
        <taxon>Actinomycetota</taxon>
        <taxon>Actinomycetes</taxon>
        <taxon>Mycobacteriales</taxon>
        <taxon>Mycobacteriaceae</taxon>
        <taxon>Mycolicibacterium</taxon>
    </lineage>
</organism>
<name>A0A3S5EJE4_MYCAU</name>
<gene>
    <name evidence="1" type="ORF">NCTC10437_02584</name>
</gene>
<dbReference type="SUPFAM" id="SSF52777">
    <property type="entry name" value="CoA-dependent acyltransferases"/>
    <property type="match status" value="1"/>
</dbReference>